<feature type="compositionally biased region" description="Basic and acidic residues" evidence="1">
    <location>
        <begin position="468"/>
        <end position="477"/>
    </location>
</feature>
<dbReference type="GO" id="GO:0006508">
    <property type="term" value="P:proteolysis"/>
    <property type="evidence" value="ECO:0007669"/>
    <property type="project" value="InterPro"/>
</dbReference>
<dbReference type="Proteomes" id="UP000694843">
    <property type="component" value="Unplaced"/>
</dbReference>
<feature type="compositionally biased region" description="Basic and acidic residues" evidence="1">
    <location>
        <begin position="285"/>
        <end position="296"/>
    </location>
</feature>
<evidence type="ECO:0000256" key="1">
    <source>
        <dbReference type="SAM" id="MobiDB-lite"/>
    </source>
</evidence>
<dbReference type="InterPro" id="IPR001314">
    <property type="entry name" value="Peptidase_S1A"/>
</dbReference>
<dbReference type="Pfam" id="PF00089">
    <property type="entry name" value="Trypsin"/>
    <property type="match status" value="1"/>
</dbReference>
<dbReference type="GO" id="GO:0004252">
    <property type="term" value="F:serine-type endopeptidase activity"/>
    <property type="evidence" value="ECO:0007669"/>
    <property type="project" value="InterPro"/>
</dbReference>
<accession>A0A8B7P503</accession>
<sequence length="939" mass="103684">MGTSQSPLSNWLPSSTSLQSVAQMNFINPIRNLFRGSEAEIQAMSSTYDALCSNRDDIHPTGSCVNLATCMFSGGTAAPATANDNCGPLEGVCCTHHLSCGDTMVSRVAFWESEKYPALSPRADGCTINITPNRNVCYIRAEFIDLVLTAPRVDICEGNTLTISGQAEGNSGVLCGNLNQHETLIKVREGMTGVFRVYQDVVMHMDVQDKLHKYLIKLTQIKCDQSMISPIKISRRHSRTSPRGRLFTSTNETSESVKEEDVKTELPPSKDEPSTTEEPQSNPVEDERKNPEEKIPIRVRRQTYRREKEAKITSSDSQSRNDFFPDQVPNPQDTLQLQNTQTLGQWTWLRNMVSSLPSFGNILDSSEPAAVVQPLKSDVQKSACDPRVSRCETRSSTASSDSLGALLTRPSSSSLSMKSPQNTNSQLLNDQEIIRQLFGDKFNPDADSELRPTNPKLRRNSNSLPAPKLEHQTNPHVRPQDNRQFEALATRLPAGLPDRSIKNQANSENKINKMVEIFDKNQSILAFLGQSPTDMNGSSSHFKNDTVTITTEPSYSPTLGNITGPTPTNKSDLQTLSGESTSTADSISVAELKEVVEEGIEARKASGDGLSLPRRRSSYGQTSSSLIDDGFVVLVSPLDAPNANKEPQASGSDLNALAQHVGKLAATNFLNNLRQSQGVHNTADHVTSQGPSPSTTQSSPKEKDTSFYGYLIVRNEVGEHFFCSATLISPRFALTAASCVMRKGFETKNYRIHAVFNQDDLGDPRFRSGETLFNKTHHVRVSKTVFHPMYKHGELAFDLAVLKLERDMIKCTPVSIARPDTELVGEDITMLGHGVRPTPLLNFAAYERHLTYINGRYLHQEACNEIYDDSPMKRKLYHDKFILPEMLCILTPKGIQLCEGDQGGPVVINFEDEEKPPRLIGIASGNDNNCVGVKRWAFG</sequence>
<feature type="compositionally biased region" description="Basic and acidic residues" evidence="1">
    <location>
        <begin position="255"/>
        <end position="273"/>
    </location>
</feature>
<keyword evidence="3" id="KW-1185">Reference proteome</keyword>
<dbReference type="RefSeq" id="XP_018021219.1">
    <property type="nucleotide sequence ID" value="XM_018165730.2"/>
</dbReference>
<dbReference type="GeneID" id="108677503"/>
<feature type="region of interest" description="Disordered" evidence="1">
    <location>
        <begin position="441"/>
        <end position="477"/>
    </location>
</feature>
<dbReference type="PRINTS" id="PR00722">
    <property type="entry name" value="CHYMOTRYPSIN"/>
</dbReference>
<evidence type="ECO:0000313" key="3">
    <source>
        <dbReference type="Proteomes" id="UP000694843"/>
    </source>
</evidence>
<dbReference type="PROSITE" id="PS50240">
    <property type="entry name" value="TRYPSIN_DOM"/>
    <property type="match status" value="1"/>
</dbReference>
<reference evidence="4" key="1">
    <citation type="submission" date="2025-08" db="UniProtKB">
        <authorList>
            <consortium name="RefSeq"/>
        </authorList>
    </citation>
    <scope>IDENTIFICATION</scope>
    <source>
        <tissue evidence="4">Whole organism</tissue>
    </source>
</reference>
<name>A0A8B7P503_HYAAZ</name>
<dbReference type="InterPro" id="IPR001254">
    <property type="entry name" value="Trypsin_dom"/>
</dbReference>
<feature type="region of interest" description="Disordered" evidence="1">
    <location>
        <begin position="681"/>
        <end position="703"/>
    </location>
</feature>
<feature type="region of interest" description="Disordered" evidence="1">
    <location>
        <begin position="377"/>
        <end position="427"/>
    </location>
</feature>
<dbReference type="SUPFAM" id="SSF50494">
    <property type="entry name" value="Trypsin-like serine proteases"/>
    <property type="match status" value="1"/>
</dbReference>
<feature type="region of interest" description="Disordered" evidence="1">
    <location>
        <begin position="603"/>
        <end position="622"/>
    </location>
</feature>
<feature type="compositionally biased region" description="Low complexity" evidence="1">
    <location>
        <begin position="687"/>
        <end position="699"/>
    </location>
</feature>
<evidence type="ECO:0000313" key="4">
    <source>
        <dbReference type="RefSeq" id="XP_018021219.1"/>
    </source>
</evidence>
<dbReference type="Gene3D" id="2.40.10.10">
    <property type="entry name" value="Trypsin-like serine proteases"/>
    <property type="match status" value="1"/>
</dbReference>
<feature type="compositionally biased region" description="Polar residues" evidence="1">
    <location>
        <begin position="312"/>
        <end position="321"/>
    </location>
</feature>
<organism evidence="3 4">
    <name type="scientific">Hyalella azteca</name>
    <name type="common">Amphipod</name>
    <dbReference type="NCBI Taxonomy" id="294128"/>
    <lineage>
        <taxon>Eukaryota</taxon>
        <taxon>Metazoa</taxon>
        <taxon>Ecdysozoa</taxon>
        <taxon>Arthropoda</taxon>
        <taxon>Crustacea</taxon>
        <taxon>Multicrustacea</taxon>
        <taxon>Malacostraca</taxon>
        <taxon>Eumalacostraca</taxon>
        <taxon>Peracarida</taxon>
        <taxon>Amphipoda</taxon>
        <taxon>Senticaudata</taxon>
        <taxon>Talitrida</taxon>
        <taxon>Talitroidea</taxon>
        <taxon>Hyalellidae</taxon>
        <taxon>Hyalella</taxon>
    </lineage>
</organism>
<dbReference type="AlphaFoldDB" id="A0A8B7P503"/>
<dbReference type="KEGG" id="hazt:108677503"/>
<feature type="region of interest" description="Disordered" evidence="1">
    <location>
        <begin position="551"/>
        <end position="584"/>
    </location>
</feature>
<evidence type="ECO:0000259" key="2">
    <source>
        <dbReference type="PROSITE" id="PS50240"/>
    </source>
</evidence>
<dbReference type="InterPro" id="IPR043504">
    <property type="entry name" value="Peptidase_S1_PA_chymotrypsin"/>
</dbReference>
<dbReference type="InterPro" id="IPR051333">
    <property type="entry name" value="CLIP_Serine_Protease"/>
</dbReference>
<feature type="domain" description="Peptidase S1" evidence="2">
    <location>
        <begin position="687"/>
        <end position="939"/>
    </location>
</feature>
<dbReference type="PANTHER" id="PTHR24260:SF132">
    <property type="entry name" value="PEPTIDASE S1 DOMAIN-CONTAINING PROTEIN"/>
    <property type="match status" value="1"/>
</dbReference>
<gene>
    <name evidence="4" type="primary">LOC108677503</name>
</gene>
<proteinExistence type="predicted"/>
<dbReference type="InterPro" id="IPR009003">
    <property type="entry name" value="Peptidase_S1_PA"/>
</dbReference>
<dbReference type="SMART" id="SM00020">
    <property type="entry name" value="Tryp_SPc"/>
    <property type="match status" value="1"/>
</dbReference>
<dbReference type="PANTHER" id="PTHR24260">
    <property type="match status" value="1"/>
</dbReference>
<dbReference type="OrthoDB" id="6331075at2759"/>
<feature type="region of interest" description="Disordered" evidence="1">
    <location>
        <begin position="232"/>
        <end position="334"/>
    </location>
</feature>
<protein>
    <submittedName>
        <fullName evidence="4">Uncharacterized protein LOC108677503</fullName>
    </submittedName>
</protein>
<feature type="compositionally biased region" description="Basic residues" evidence="1">
    <location>
        <begin position="233"/>
        <end position="242"/>
    </location>
</feature>